<dbReference type="EMBL" id="BJUB01000005">
    <property type="protein sequence ID" value="GEK21482.1"/>
    <property type="molecule type" value="Genomic_DNA"/>
</dbReference>
<comment type="caution">
    <text evidence="9">The sequence shown here is derived from an EMBL/GenBank/DDBJ whole genome shotgun (WGS) entry which is preliminary data.</text>
</comment>
<feature type="transmembrane region" description="Helical" evidence="7">
    <location>
        <begin position="312"/>
        <end position="330"/>
    </location>
</feature>
<accession>A0A510V3M4</accession>
<dbReference type="InterPro" id="IPR002656">
    <property type="entry name" value="Acyl_transf_3_dom"/>
</dbReference>
<gene>
    <name evidence="9" type="ORF">CXY01_20020</name>
</gene>
<dbReference type="Pfam" id="PF01757">
    <property type="entry name" value="Acyl_transf_3"/>
    <property type="match status" value="1"/>
</dbReference>
<evidence type="ECO:0000256" key="5">
    <source>
        <dbReference type="ARBA" id="ARBA00022989"/>
    </source>
</evidence>
<feature type="domain" description="Acyltransferase 3" evidence="8">
    <location>
        <begin position="19"/>
        <end position="330"/>
    </location>
</feature>
<feature type="transmembrane region" description="Helical" evidence="7">
    <location>
        <begin position="99"/>
        <end position="116"/>
    </location>
</feature>
<evidence type="ECO:0000256" key="4">
    <source>
        <dbReference type="ARBA" id="ARBA00022692"/>
    </source>
</evidence>
<proteinExistence type="inferred from homology"/>
<organism evidence="9 10">
    <name type="scientific">Cellulomonas xylanilytica</name>
    <dbReference type="NCBI Taxonomy" id="233583"/>
    <lineage>
        <taxon>Bacteria</taxon>
        <taxon>Bacillati</taxon>
        <taxon>Actinomycetota</taxon>
        <taxon>Actinomycetes</taxon>
        <taxon>Micrococcales</taxon>
        <taxon>Cellulomonadaceae</taxon>
        <taxon>Cellulomonas</taxon>
    </lineage>
</organism>
<keyword evidence="3" id="KW-1003">Cell membrane</keyword>
<evidence type="ECO:0000256" key="7">
    <source>
        <dbReference type="SAM" id="Phobius"/>
    </source>
</evidence>
<evidence type="ECO:0000256" key="2">
    <source>
        <dbReference type="ARBA" id="ARBA00007400"/>
    </source>
</evidence>
<comment type="similarity">
    <text evidence="2">Belongs to the acyltransferase 3 family.</text>
</comment>
<dbReference type="Proteomes" id="UP000321118">
    <property type="component" value="Unassembled WGS sequence"/>
</dbReference>
<dbReference type="RefSeq" id="WP_146927274.1">
    <property type="nucleotide sequence ID" value="NZ_BJUB01000005.1"/>
</dbReference>
<name>A0A510V3M4_9CELL</name>
<evidence type="ECO:0000259" key="8">
    <source>
        <dbReference type="Pfam" id="PF01757"/>
    </source>
</evidence>
<keyword evidence="6 7" id="KW-0472">Membrane</keyword>
<evidence type="ECO:0000256" key="1">
    <source>
        <dbReference type="ARBA" id="ARBA00004651"/>
    </source>
</evidence>
<evidence type="ECO:0000313" key="9">
    <source>
        <dbReference type="EMBL" id="GEK21482.1"/>
    </source>
</evidence>
<comment type="subcellular location">
    <subcellularLocation>
        <location evidence="1">Cell membrane</location>
        <topology evidence="1">Multi-pass membrane protein</topology>
    </subcellularLocation>
</comment>
<feature type="transmembrane region" description="Helical" evidence="7">
    <location>
        <begin position="220"/>
        <end position="240"/>
    </location>
</feature>
<reference evidence="9 10" key="1">
    <citation type="submission" date="2019-07" db="EMBL/GenBank/DDBJ databases">
        <title>Whole genome shotgun sequence of Cellulomonas xylanilytica NBRC 101102.</title>
        <authorList>
            <person name="Hosoyama A."/>
            <person name="Uohara A."/>
            <person name="Ohji S."/>
            <person name="Ichikawa N."/>
        </authorList>
    </citation>
    <scope>NUCLEOTIDE SEQUENCE [LARGE SCALE GENOMIC DNA]</scope>
    <source>
        <strain evidence="9 10">NBRC 101102</strain>
    </source>
</reference>
<feature type="transmembrane region" description="Helical" evidence="7">
    <location>
        <begin position="22"/>
        <end position="39"/>
    </location>
</feature>
<feature type="transmembrane region" description="Helical" evidence="7">
    <location>
        <begin position="163"/>
        <end position="182"/>
    </location>
</feature>
<feature type="transmembrane region" description="Helical" evidence="7">
    <location>
        <begin position="136"/>
        <end position="154"/>
    </location>
</feature>
<dbReference type="AlphaFoldDB" id="A0A510V3M4"/>
<dbReference type="GO" id="GO:0005886">
    <property type="term" value="C:plasma membrane"/>
    <property type="evidence" value="ECO:0007669"/>
    <property type="project" value="UniProtKB-SubCell"/>
</dbReference>
<evidence type="ECO:0000313" key="10">
    <source>
        <dbReference type="Proteomes" id="UP000321118"/>
    </source>
</evidence>
<dbReference type="OrthoDB" id="3746662at2"/>
<keyword evidence="10" id="KW-1185">Reference proteome</keyword>
<keyword evidence="5 7" id="KW-1133">Transmembrane helix</keyword>
<dbReference type="GO" id="GO:0016413">
    <property type="term" value="F:O-acetyltransferase activity"/>
    <property type="evidence" value="ECO:0007669"/>
    <property type="project" value="TreeGrafter"/>
</dbReference>
<feature type="transmembrane region" description="Helical" evidence="7">
    <location>
        <begin position="59"/>
        <end position="78"/>
    </location>
</feature>
<feature type="transmembrane region" description="Helical" evidence="7">
    <location>
        <begin position="280"/>
        <end position="300"/>
    </location>
</feature>
<dbReference type="GO" id="GO:0009246">
    <property type="term" value="P:enterobacterial common antigen biosynthetic process"/>
    <property type="evidence" value="ECO:0007669"/>
    <property type="project" value="TreeGrafter"/>
</dbReference>
<protein>
    <recommendedName>
        <fullName evidence="8">Acyltransferase 3 domain-containing protein</fullName>
    </recommendedName>
</protein>
<evidence type="ECO:0000256" key="3">
    <source>
        <dbReference type="ARBA" id="ARBA00022475"/>
    </source>
</evidence>
<dbReference type="PANTHER" id="PTHR40074">
    <property type="entry name" value="O-ACETYLTRANSFERASE WECH"/>
    <property type="match status" value="1"/>
</dbReference>
<keyword evidence="4 7" id="KW-0812">Transmembrane</keyword>
<evidence type="ECO:0000256" key="6">
    <source>
        <dbReference type="ARBA" id="ARBA00023136"/>
    </source>
</evidence>
<sequence length="355" mass="39325">MTATDQSVAPARRANRDIRIDTLRGVACLLLVSMHVIGHNSTAGIRVDDDSAYRWFADSFMYLRMPLFSVLAGFVYGWRPLRARSAYRGFMGKKARRLLIPYLVFVPLIGLAQSIVPDANNPTQLAPWEWLVYSLSPYWFLIATFWVFAVIAWVDTRGWLDDLRVVITAIVVVGLVDVVVPAQDRSYEFLSLRSALFLSTFFLTGLAAARFNWSRARARWKWLVGIAALMLFGLTQLGLFGVIPRVHNRNEIIGTALGVLGCLALLSLNMRSSLLARIGAYSAGIFLVHSFVIAGVRAVLRRSGVESIEVLFAAGLMFGIVGSIAIIMVLRKVAPGRLILGESARRPAREAVRAL</sequence>
<feature type="transmembrane region" description="Helical" evidence="7">
    <location>
        <begin position="194"/>
        <end position="213"/>
    </location>
</feature>
<dbReference type="PANTHER" id="PTHR40074:SF2">
    <property type="entry name" value="O-ACETYLTRANSFERASE WECH"/>
    <property type="match status" value="1"/>
</dbReference>
<feature type="transmembrane region" description="Helical" evidence="7">
    <location>
        <begin position="252"/>
        <end position="268"/>
    </location>
</feature>